<name>A0AA49PZ84_9BACT</name>
<organism evidence="1">
    <name type="scientific">Roseihalotalea indica</name>
    <dbReference type="NCBI Taxonomy" id="2867963"/>
    <lineage>
        <taxon>Bacteria</taxon>
        <taxon>Pseudomonadati</taxon>
        <taxon>Bacteroidota</taxon>
        <taxon>Cytophagia</taxon>
        <taxon>Cytophagales</taxon>
        <taxon>Catalimonadaceae</taxon>
        <taxon>Roseihalotalea</taxon>
    </lineage>
</organism>
<dbReference type="AlphaFoldDB" id="A0AA49PZ84"/>
<evidence type="ECO:0000313" key="1">
    <source>
        <dbReference type="EMBL" id="WKN40083.1"/>
    </source>
</evidence>
<sequence>MKHSTCIIYTVLVIFVGLPSIGWCQQHEAAQDTLPIKVVLDTIRVDKNSYVFTPDSAFFAERDTVIYVTDTIRTKVEEVLKQAEGEDEQDFYKKLKAALEKRKLGGQIFDWIFEISDNSQANNDSTKAAQNEPSPQTVDYIGKYVGDIYLKQIDVFGPSVTDTARQAKSKLSQLYNRLHIHTSNRVLYNNLLLEKGDVLTPTRLADNERVIRSLRFIQDARLVVQPRSDDSDTVDLLLITEDVIPYTAGGSADGFIEGDLEVTNRNVLGTGHELSNRIIVEPDEVPKVGYEGRYHIPNIRGSFIEGEFWYRHTEREDIRSVIFNRRFVVPAIRYAGGLEVSYNRLTTYAPWVNSFQIIDTFTVAENVPFIRYGLFNQDYWLGRSLGGQSLDNRTRFILAARYNRQYFYERPEVSRNENPAFHHRQLVLGSFGFSKRYYTTEQLVYTYGRTEDIPIGQLAQIMVGPEYGEFYDRVFTGISYTRGGYMRPLGYISARVNWGGFWRNKAMEDGEFRVQLNSFSYMIHRRRTQYRFFIKADYTRGINRVQTVNFQYRYINLRDENGIRGLSSVVLEGNERVALSLEMVAYPPINLYSFRFAGFAFIDAGLIAQPDEEVLQNHAYRGYGLGFRVRNENLAFKTFQVRFTFYPRTPEDKSWFGFRIGSIPVPNFMDFEVHKPEPFQFR</sequence>
<dbReference type="EMBL" id="CP120682">
    <property type="protein sequence ID" value="WKN40083.1"/>
    <property type="molecule type" value="Genomic_DNA"/>
</dbReference>
<evidence type="ECO:0008006" key="2">
    <source>
        <dbReference type="Google" id="ProtNLM"/>
    </source>
</evidence>
<reference evidence="1" key="1">
    <citation type="journal article" date="2023" name="Comput. Struct. Biotechnol. J.">
        <title>Discovery of a novel marine Bacteroidetes with a rich repertoire of carbohydrate-active enzymes.</title>
        <authorList>
            <person name="Chen B."/>
            <person name="Liu G."/>
            <person name="Chen Q."/>
            <person name="Wang H."/>
            <person name="Liu L."/>
            <person name="Tang K."/>
        </authorList>
    </citation>
    <scope>NUCLEOTIDE SEQUENCE</scope>
    <source>
        <strain evidence="1">TK19036</strain>
    </source>
</reference>
<reference evidence="1" key="2">
    <citation type="journal article" date="2024" name="Antonie Van Leeuwenhoek">
        <title>Roseihalotalea indica gen. nov., sp. nov., a halophilic Bacteroidetes from mesopelagic Southwest Indian Ocean with higher carbohydrate metabolic potential.</title>
        <authorList>
            <person name="Chen B."/>
            <person name="Zhang M."/>
            <person name="Lin D."/>
            <person name="Ye J."/>
            <person name="Tang K."/>
        </authorList>
    </citation>
    <scope>NUCLEOTIDE SEQUENCE</scope>
    <source>
        <strain evidence="1">TK19036</strain>
    </source>
</reference>
<accession>A0AA49PZ84</accession>
<dbReference type="Gene3D" id="3.10.20.310">
    <property type="entry name" value="membrane protein fhac"/>
    <property type="match status" value="1"/>
</dbReference>
<proteinExistence type="predicted"/>
<protein>
    <recommendedName>
        <fullName evidence="2">Bacterial surface antigen (D15) domain-containing protein</fullName>
    </recommendedName>
</protein>
<gene>
    <name evidence="1" type="ORF">K4G66_15420</name>
</gene>